<protein>
    <submittedName>
        <fullName evidence="2">Dinitrogenase iron-molybdenum cofactor biosynthesis protein</fullName>
    </submittedName>
</protein>
<dbReference type="InterPro" id="IPR036105">
    <property type="entry name" value="DiNase_FeMo-co_biosyn_sf"/>
</dbReference>
<dbReference type="Proteomes" id="UP000007360">
    <property type="component" value="Unassembled WGS sequence"/>
</dbReference>
<dbReference type="EMBL" id="AMPO01000001">
    <property type="protein sequence ID" value="EKF87092.1"/>
    <property type="molecule type" value="Genomic_DNA"/>
</dbReference>
<dbReference type="InterPro" id="IPR003731">
    <property type="entry name" value="Di-Nase_FeMo-co_biosynth"/>
</dbReference>
<dbReference type="PANTHER" id="PTHR33937">
    <property type="entry name" value="IRON-MOLYBDENUM PROTEIN-RELATED-RELATED"/>
    <property type="match status" value="1"/>
</dbReference>
<evidence type="ECO:0000313" key="2">
    <source>
        <dbReference type="EMBL" id="EKF87092.1"/>
    </source>
</evidence>
<dbReference type="OrthoDB" id="85838at2157"/>
<dbReference type="PANTHER" id="PTHR33937:SF2">
    <property type="entry name" value="DINITROGENASE IRON-MOLYBDENUM COFACTOR BIOSYNTHESIS DOMAIN-CONTAINING PROTEIN"/>
    <property type="match status" value="1"/>
</dbReference>
<evidence type="ECO:0000259" key="1">
    <source>
        <dbReference type="Pfam" id="PF02579"/>
    </source>
</evidence>
<dbReference type="AlphaFoldDB" id="K2R797"/>
<dbReference type="InterPro" id="IPR051840">
    <property type="entry name" value="NifX/NifY_domain"/>
</dbReference>
<feature type="domain" description="Dinitrogenase iron-molybdenum cofactor biosynthesis" evidence="1">
    <location>
        <begin position="9"/>
        <end position="102"/>
    </location>
</feature>
<proteinExistence type="predicted"/>
<dbReference type="RefSeq" id="WP_004029672.1">
    <property type="nucleotide sequence ID" value="NZ_AMPO01000001.1"/>
</dbReference>
<organism evidence="2 3">
    <name type="scientific">Methanobacterium formicicum (strain DSM 3637 / PP1)</name>
    <dbReference type="NCBI Taxonomy" id="1204725"/>
    <lineage>
        <taxon>Archaea</taxon>
        <taxon>Methanobacteriati</taxon>
        <taxon>Methanobacteriota</taxon>
        <taxon>Methanomada group</taxon>
        <taxon>Methanobacteria</taxon>
        <taxon>Methanobacteriales</taxon>
        <taxon>Methanobacteriaceae</taxon>
        <taxon>Methanobacterium</taxon>
    </lineage>
</organism>
<reference evidence="2 3" key="1">
    <citation type="journal article" date="2012" name="J. Bacteriol.">
        <title>Draft genome sequence of Methanobacterium formicicum DSM 3637, an archaebacterium isolated from the methane producer amoeba Pelomyxa palustris.</title>
        <authorList>
            <person name="Gutierrez G."/>
        </authorList>
    </citation>
    <scope>NUCLEOTIDE SEQUENCE [LARGE SCALE GENOMIC DNA]</scope>
    <source>
        <strain evidence="3">DSM 3637 / PP1</strain>
    </source>
</reference>
<dbReference type="Pfam" id="PF02579">
    <property type="entry name" value="Nitro_FeMo-Co"/>
    <property type="match status" value="1"/>
</dbReference>
<name>K2R797_METFP</name>
<sequence>MKIAVASSDGETVDQHFGQASHYLIFQMGKGGLEFLELREKSKKPIYDHEYRWKRGLEILKDCRVVFCRRIGDEPRQKLQEFGIEVVESKKETITNAITGYLTSVIQEIKSNKQLEGEDAHNKD</sequence>
<comment type="caution">
    <text evidence="2">The sequence shown here is derived from an EMBL/GenBank/DDBJ whole genome shotgun (WGS) entry which is preliminary data.</text>
</comment>
<gene>
    <name evidence="2" type="ORF">A994_02370</name>
</gene>
<dbReference type="Gene3D" id="3.30.420.130">
    <property type="entry name" value="Dinitrogenase iron-molybdenum cofactor biosynthesis domain"/>
    <property type="match status" value="1"/>
</dbReference>
<keyword evidence="3" id="KW-1185">Reference proteome</keyword>
<dbReference type="SUPFAM" id="SSF53146">
    <property type="entry name" value="Nitrogenase accessory factor-like"/>
    <property type="match status" value="1"/>
</dbReference>
<evidence type="ECO:0000313" key="3">
    <source>
        <dbReference type="Proteomes" id="UP000007360"/>
    </source>
</evidence>
<dbReference type="PATRIC" id="fig|1204725.3.peg.480"/>
<accession>K2R797</accession>